<dbReference type="InterPro" id="IPR050327">
    <property type="entry name" value="Proton-linked_MCT"/>
</dbReference>
<feature type="transmembrane region" description="Helical" evidence="4">
    <location>
        <begin position="343"/>
        <end position="366"/>
    </location>
</feature>
<dbReference type="Gene3D" id="1.20.1250.20">
    <property type="entry name" value="MFS general substrate transporter like domains"/>
    <property type="match status" value="2"/>
</dbReference>
<accession>A0A8K0S3X1</accession>
<dbReference type="PANTHER" id="PTHR11360">
    <property type="entry name" value="MONOCARBOXYLATE TRANSPORTER"/>
    <property type="match status" value="1"/>
</dbReference>
<feature type="transmembrane region" description="Helical" evidence="4">
    <location>
        <begin position="209"/>
        <end position="228"/>
    </location>
</feature>
<keyword evidence="3" id="KW-0325">Glycoprotein</keyword>
<comment type="similarity">
    <text evidence="2">Belongs to the major facilitator superfamily. Monocarboxylate porter (TC 2.A.1.13) family.</text>
</comment>
<dbReference type="OrthoDB" id="2213137at2759"/>
<feature type="transmembrane region" description="Helical" evidence="4">
    <location>
        <begin position="84"/>
        <end position="107"/>
    </location>
</feature>
<evidence type="ECO:0000313" key="6">
    <source>
        <dbReference type="Proteomes" id="UP000813427"/>
    </source>
</evidence>
<name>A0A8K0S3X1_9HYPO</name>
<sequence>MSETAIQLRQETDLGEGDISSEVEGLGLDPTGTHPVLALPPVDGGKDAWLFLAAAFMVEALTWGFPFAFGVFQDYYSTNAPFEGSSAIAVIGTCAMGIMYLGLPFFLSIHRLYPKQTRWSPIIGLFIMCTALALSSFSQNTTHLILTQGVLYAIGGGISYCPCILYLDEWFVKRKGLAFGIMWSGTGLAGFALPLIFEKFLHEYGFRTTLRIWSLSLFVLTLPLAYFIKPRLPRSTTRHVSPFNLGFTLRRKFMLHQLANIAQALGFFLPGIYLPSYARTALGAGTFASALTVLLINVASVFGCVVMGGLVDRLHVTDCFMISATGTTLSIFFLWGFSTNLPVLYFFCIIYGIFAGSYTSAWPGIMHMVSSVPANGRSTGGASFDPVMVLGILSAGRGIGNIVSGPLSGALLKGMPWQGQAAGGYGTGYGTLIVFTGATAVASGATFVFRRVGWM</sequence>
<organism evidence="5 6">
    <name type="scientific">Fusarium tricinctum</name>
    <dbReference type="NCBI Taxonomy" id="61284"/>
    <lineage>
        <taxon>Eukaryota</taxon>
        <taxon>Fungi</taxon>
        <taxon>Dikarya</taxon>
        <taxon>Ascomycota</taxon>
        <taxon>Pezizomycotina</taxon>
        <taxon>Sordariomycetes</taxon>
        <taxon>Hypocreomycetidae</taxon>
        <taxon>Hypocreales</taxon>
        <taxon>Nectriaceae</taxon>
        <taxon>Fusarium</taxon>
        <taxon>Fusarium tricinctum species complex</taxon>
    </lineage>
</organism>
<dbReference type="EMBL" id="JAGPXF010000002">
    <property type="protein sequence ID" value="KAH7256242.1"/>
    <property type="molecule type" value="Genomic_DNA"/>
</dbReference>
<gene>
    <name evidence="5" type="ORF">BKA59DRAFT_467071</name>
</gene>
<feature type="transmembrane region" description="Helical" evidence="4">
    <location>
        <begin position="427"/>
        <end position="449"/>
    </location>
</feature>
<evidence type="ECO:0000313" key="5">
    <source>
        <dbReference type="EMBL" id="KAH7256242.1"/>
    </source>
</evidence>
<dbReference type="Proteomes" id="UP000813427">
    <property type="component" value="Unassembled WGS sequence"/>
</dbReference>
<dbReference type="PANTHER" id="PTHR11360:SF287">
    <property type="entry name" value="MFS MONOCARBOXYLATE TRANSPORTER"/>
    <property type="match status" value="1"/>
</dbReference>
<dbReference type="GO" id="GO:0016020">
    <property type="term" value="C:membrane"/>
    <property type="evidence" value="ECO:0007669"/>
    <property type="project" value="UniProtKB-SubCell"/>
</dbReference>
<evidence type="ECO:0000256" key="4">
    <source>
        <dbReference type="SAM" id="Phobius"/>
    </source>
</evidence>
<proteinExistence type="inferred from homology"/>
<feature type="transmembrane region" description="Helical" evidence="4">
    <location>
        <begin position="179"/>
        <end position="197"/>
    </location>
</feature>
<dbReference type="GO" id="GO:0022857">
    <property type="term" value="F:transmembrane transporter activity"/>
    <property type="evidence" value="ECO:0007669"/>
    <property type="project" value="InterPro"/>
</dbReference>
<evidence type="ECO:0000256" key="1">
    <source>
        <dbReference type="ARBA" id="ARBA00004141"/>
    </source>
</evidence>
<dbReference type="Pfam" id="PF07690">
    <property type="entry name" value="MFS_1"/>
    <property type="match status" value="1"/>
</dbReference>
<comment type="caution">
    <text evidence="5">The sequence shown here is derived from an EMBL/GenBank/DDBJ whole genome shotgun (WGS) entry which is preliminary data.</text>
</comment>
<reference evidence="5" key="1">
    <citation type="journal article" date="2021" name="Nat. Commun.">
        <title>Genetic determinants of endophytism in the Arabidopsis root mycobiome.</title>
        <authorList>
            <person name="Mesny F."/>
            <person name="Miyauchi S."/>
            <person name="Thiergart T."/>
            <person name="Pickel B."/>
            <person name="Atanasova L."/>
            <person name="Karlsson M."/>
            <person name="Huettel B."/>
            <person name="Barry K.W."/>
            <person name="Haridas S."/>
            <person name="Chen C."/>
            <person name="Bauer D."/>
            <person name="Andreopoulos W."/>
            <person name="Pangilinan J."/>
            <person name="LaButti K."/>
            <person name="Riley R."/>
            <person name="Lipzen A."/>
            <person name="Clum A."/>
            <person name="Drula E."/>
            <person name="Henrissat B."/>
            <person name="Kohler A."/>
            <person name="Grigoriev I.V."/>
            <person name="Martin F.M."/>
            <person name="Hacquard S."/>
        </authorList>
    </citation>
    <scope>NUCLEOTIDE SEQUENCE</scope>
    <source>
        <strain evidence="5">MPI-SDFR-AT-0068</strain>
    </source>
</reference>
<dbReference type="InterPro" id="IPR036259">
    <property type="entry name" value="MFS_trans_sf"/>
</dbReference>
<feature type="transmembrane region" description="Helical" evidence="4">
    <location>
        <begin position="119"/>
        <end position="137"/>
    </location>
</feature>
<dbReference type="InterPro" id="IPR011701">
    <property type="entry name" value="MFS"/>
</dbReference>
<keyword evidence="4" id="KW-0812">Transmembrane</keyword>
<feature type="transmembrane region" description="Helical" evidence="4">
    <location>
        <begin position="319"/>
        <end position="337"/>
    </location>
</feature>
<keyword evidence="6" id="KW-1185">Reference proteome</keyword>
<dbReference type="AlphaFoldDB" id="A0A8K0S3X1"/>
<feature type="transmembrane region" description="Helical" evidence="4">
    <location>
        <begin position="284"/>
        <end position="307"/>
    </location>
</feature>
<evidence type="ECO:0000256" key="2">
    <source>
        <dbReference type="ARBA" id="ARBA00006727"/>
    </source>
</evidence>
<keyword evidence="4" id="KW-1133">Transmembrane helix</keyword>
<feature type="transmembrane region" description="Helical" evidence="4">
    <location>
        <begin position="49"/>
        <end position="72"/>
    </location>
</feature>
<comment type="subcellular location">
    <subcellularLocation>
        <location evidence="1">Membrane</location>
        <topology evidence="1">Multi-pass membrane protein</topology>
    </subcellularLocation>
</comment>
<evidence type="ECO:0000256" key="3">
    <source>
        <dbReference type="ARBA" id="ARBA00023180"/>
    </source>
</evidence>
<dbReference type="SUPFAM" id="SSF103473">
    <property type="entry name" value="MFS general substrate transporter"/>
    <property type="match status" value="1"/>
</dbReference>
<keyword evidence="4" id="KW-0472">Membrane</keyword>
<feature type="transmembrane region" description="Helical" evidence="4">
    <location>
        <begin position="149"/>
        <end position="167"/>
    </location>
</feature>
<protein>
    <submittedName>
        <fullName evidence="5">Major facilitator superfamily domain-containing protein</fullName>
    </submittedName>
</protein>